<protein>
    <recommendedName>
        <fullName evidence="3">DDE Tnp4 domain-containing protein</fullName>
    </recommendedName>
</protein>
<accession>A0A9P0KUJ0</accession>
<dbReference type="Pfam" id="PF13359">
    <property type="entry name" value="DDE_Tnp_4"/>
    <property type="match status" value="1"/>
</dbReference>
<organism evidence="4 5">
    <name type="scientific">Acanthoscelides obtectus</name>
    <name type="common">Bean weevil</name>
    <name type="synonym">Bruchus obtectus</name>
    <dbReference type="NCBI Taxonomy" id="200917"/>
    <lineage>
        <taxon>Eukaryota</taxon>
        <taxon>Metazoa</taxon>
        <taxon>Ecdysozoa</taxon>
        <taxon>Arthropoda</taxon>
        <taxon>Hexapoda</taxon>
        <taxon>Insecta</taxon>
        <taxon>Pterygota</taxon>
        <taxon>Neoptera</taxon>
        <taxon>Endopterygota</taxon>
        <taxon>Coleoptera</taxon>
        <taxon>Polyphaga</taxon>
        <taxon>Cucujiformia</taxon>
        <taxon>Chrysomeloidea</taxon>
        <taxon>Chrysomelidae</taxon>
        <taxon>Bruchinae</taxon>
        <taxon>Bruchini</taxon>
        <taxon>Acanthoscelides</taxon>
    </lineage>
</organism>
<feature type="domain" description="DDE Tnp4" evidence="3">
    <location>
        <begin position="293"/>
        <end position="407"/>
    </location>
</feature>
<keyword evidence="2" id="KW-0479">Metal-binding</keyword>
<dbReference type="InterPro" id="IPR027806">
    <property type="entry name" value="HARBI1_dom"/>
</dbReference>
<evidence type="ECO:0000256" key="2">
    <source>
        <dbReference type="ARBA" id="ARBA00022723"/>
    </source>
</evidence>
<dbReference type="Proteomes" id="UP001152888">
    <property type="component" value="Unassembled WGS sequence"/>
</dbReference>
<comment type="caution">
    <text evidence="4">The sequence shown here is derived from an EMBL/GenBank/DDBJ whole genome shotgun (WGS) entry which is preliminary data.</text>
</comment>
<evidence type="ECO:0000313" key="4">
    <source>
        <dbReference type="EMBL" id="CAH1980691.1"/>
    </source>
</evidence>
<keyword evidence="5" id="KW-1185">Reference proteome</keyword>
<name>A0A9P0KUJ0_ACAOB</name>
<sequence>MKPSKLQDHLRRCHPDKTEKDLKYFQTLKDKFQKRPTLDRMFASTSQRNDDGLRASYNISLLIVKSGKPHTTGEKLILPAVEEVLKTVLHKPASDIIKRIPLSNNTVERRIDEMNSDIESFLCNYLQTTHFSIQLDESTLPDNAALLLAYVRFIMNQEIYEELLFARTLITDTTGESIFHVLKDYFIEKAIPLSNIISVATDGAPAVTSCQEDDVSTYVQHLNALYSDFESKFGDILTIVIPPWIINPYGDTEETNVIIQEELTELKPTENIWKKCAEEFENRWGFPNCIGSVDGKHVTIKRPNNSGSNYWCYLHKYSIVLMAIVGPDYKFICVDIGGFGKNSDGGIFETSNMGKRFEQNLMSVPAPRFLPGQNEICSYVLIGDEAFALKPYLMRPFPYKQTLTDVRKEKYNILVRFAQNTLEGLNSSGRRD</sequence>
<dbReference type="EMBL" id="CAKOFQ010006898">
    <property type="protein sequence ID" value="CAH1980691.1"/>
    <property type="molecule type" value="Genomic_DNA"/>
</dbReference>
<dbReference type="PANTHER" id="PTHR45913">
    <property type="entry name" value="EPM2A-INTERACTING PROTEIN 1"/>
    <property type="match status" value="1"/>
</dbReference>
<evidence type="ECO:0000259" key="3">
    <source>
        <dbReference type="Pfam" id="PF13359"/>
    </source>
</evidence>
<dbReference type="OrthoDB" id="6762262at2759"/>
<dbReference type="PANTHER" id="PTHR45913:SF22">
    <property type="entry name" value="SCAN BOX DOMAIN-CONTAINING PROTEIN"/>
    <property type="match status" value="1"/>
</dbReference>
<gene>
    <name evidence="4" type="ORF">ACAOBT_LOCUS14120</name>
</gene>
<evidence type="ECO:0000256" key="1">
    <source>
        <dbReference type="ARBA" id="ARBA00001968"/>
    </source>
</evidence>
<comment type="cofactor">
    <cofactor evidence="1">
        <name>a divalent metal cation</name>
        <dbReference type="ChEBI" id="CHEBI:60240"/>
    </cofactor>
</comment>
<dbReference type="AlphaFoldDB" id="A0A9P0KUJ0"/>
<reference evidence="4" key="1">
    <citation type="submission" date="2022-03" db="EMBL/GenBank/DDBJ databases">
        <authorList>
            <person name="Sayadi A."/>
        </authorList>
    </citation>
    <scope>NUCLEOTIDE SEQUENCE</scope>
</reference>
<evidence type="ECO:0000313" key="5">
    <source>
        <dbReference type="Proteomes" id="UP001152888"/>
    </source>
</evidence>
<proteinExistence type="predicted"/>
<dbReference type="GO" id="GO:0046872">
    <property type="term" value="F:metal ion binding"/>
    <property type="evidence" value="ECO:0007669"/>
    <property type="project" value="UniProtKB-KW"/>
</dbReference>